<organism evidence="5 6">
    <name type="scientific">Taibaiella lutea</name>
    <dbReference type="NCBI Taxonomy" id="2608001"/>
    <lineage>
        <taxon>Bacteria</taxon>
        <taxon>Pseudomonadati</taxon>
        <taxon>Bacteroidota</taxon>
        <taxon>Chitinophagia</taxon>
        <taxon>Chitinophagales</taxon>
        <taxon>Chitinophagaceae</taxon>
        <taxon>Taibaiella</taxon>
    </lineage>
</organism>
<dbReference type="PANTHER" id="PTHR44943">
    <property type="entry name" value="CELLULOSE SYNTHASE OPERON PROTEIN C"/>
    <property type="match status" value="1"/>
</dbReference>
<feature type="repeat" description="TPR" evidence="3">
    <location>
        <begin position="171"/>
        <end position="204"/>
    </location>
</feature>
<dbReference type="Pfam" id="PF19413">
    <property type="entry name" value="YaiO"/>
    <property type="match status" value="1"/>
</dbReference>
<dbReference type="EMBL" id="VWSH01000004">
    <property type="protein sequence ID" value="KAA5532181.1"/>
    <property type="molecule type" value="Genomic_DNA"/>
</dbReference>
<evidence type="ECO:0000256" key="2">
    <source>
        <dbReference type="ARBA" id="ARBA00022803"/>
    </source>
</evidence>
<evidence type="ECO:0000256" key="3">
    <source>
        <dbReference type="PROSITE-ProRule" id="PRU00339"/>
    </source>
</evidence>
<dbReference type="NCBIfam" id="TIGR04390">
    <property type="entry name" value="OMP_YaiO_dom"/>
    <property type="match status" value="1"/>
</dbReference>
<dbReference type="PROSITE" id="PS50005">
    <property type="entry name" value="TPR"/>
    <property type="match status" value="2"/>
</dbReference>
<feature type="domain" description="YaiO beta-barrel" evidence="4">
    <location>
        <begin position="722"/>
        <end position="891"/>
    </location>
</feature>
<dbReference type="SUPFAM" id="SSF48452">
    <property type="entry name" value="TPR-like"/>
    <property type="match status" value="3"/>
</dbReference>
<dbReference type="Pfam" id="PF14559">
    <property type="entry name" value="TPR_19"/>
    <property type="match status" value="1"/>
</dbReference>
<gene>
    <name evidence="5" type="ORF">F0919_15380</name>
</gene>
<dbReference type="AlphaFoldDB" id="A0A5M6CB10"/>
<comment type="caution">
    <text evidence="5">The sequence shown here is derived from an EMBL/GenBank/DDBJ whole genome shotgun (WGS) entry which is preliminary data.</text>
</comment>
<accession>A0A5M6CB10</accession>
<dbReference type="InterPro" id="IPR030887">
    <property type="entry name" value="Beta-barrel_YaiO"/>
</dbReference>
<reference evidence="5 6" key="1">
    <citation type="submission" date="2019-09" db="EMBL/GenBank/DDBJ databases">
        <title>Genome sequence and assembly of Taibaiella sp.</title>
        <authorList>
            <person name="Chhetri G."/>
        </authorList>
    </citation>
    <scope>NUCLEOTIDE SEQUENCE [LARGE SCALE GENOMIC DNA]</scope>
    <source>
        <strain evidence="5 6">KVB11</strain>
    </source>
</reference>
<dbReference type="InterPro" id="IPR051685">
    <property type="entry name" value="Ycf3/AcsC/BcsC/TPR_MFPF"/>
</dbReference>
<evidence type="ECO:0000313" key="5">
    <source>
        <dbReference type="EMBL" id="KAA5532181.1"/>
    </source>
</evidence>
<evidence type="ECO:0000256" key="1">
    <source>
        <dbReference type="ARBA" id="ARBA00022737"/>
    </source>
</evidence>
<sequence>MKRRSLFIIIVLFAISLPQVFGQKKDSDVLLKQIKTEMDVNRNYARALSMAKDAAKDFPHDADFRFLLGRLYYLNRDYINAEKKLDEVINKTPEYRDAYLAAANVQLAKGYNNKALQYLNRGQSKFNYDKDIRAKKLAVYQFYGLYQLGDLYADSLINMFYRDTMIKRAYVDYRVQTGNAFLKNGLTEAANREFAKAIQVAPENQIVLSSLLDARMKSGDKQSSLNFINSMLSRQPDNYDLLMKKTGILQELHQYPEAIETAQILQKKYPGDAKARSIETELKLEAARYYKSTDPYYQYQSVLEHAPGNKEALDNIINIAISRGMNDEALYWINKSLGSNSFNKDLLMKKMSILAQQQKFTIAAGIAERLYKNAPGKDTRQTFIDMELAAARDYNAQEMPDSALDAYTKILKAEPRQAQALNSSVNILSAQKNYTAALQLLDEAITYYPDDYRLKLKKAAIMQENEQFDEAALLFDQVQADNPDDQKAINSMVDAYLLTGKKMMEVMDYDGAAKAYNRILQIQPANKEAINNITNIDLALGGDGNQRALDRINIALEQYPDDKDLLLKKAEALNRLGQVEASGNITDNLRERYPYNTQIRSLYIDQHLTMANYYRKNGDTLNAINAYYSILSANRRDTTAWLGLTNISYERGQYAEAIAYADTSLNFYPMQADMMLKKASAQEQLKQYDSAANTAAVVARQYPDQKRYTDFAAYLKGKTFRNQLGLSYLNSHIDSTQSSNIATLQYTHFYKKMSLTGRLNFAGRSYGTGLQLELESYINHSATWYSFVNVGAANKLVFPKYKAAYSLFHNFAHGWEAELGGRFLNFDSISSVSAVGSVAKYLGDFWINAKGYVIFLSGKQYGAVNLTARQYLNNKTDFFYAIIGYGNSPDDYTRTYQFTDNINYQTYSIGAGYQKMFNYRNVVSLNANWYNQKRAEGLFRNQYDIYLTFLRKF</sequence>
<dbReference type="InterPro" id="IPR011990">
    <property type="entry name" value="TPR-like_helical_dom_sf"/>
</dbReference>
<keyword evidence="6" id="KW-1185">Reference proteome</keyword>
<dbReference type="PANTHER" id="PTHR44943:SF8">
    <property type="entry name" value="TPR REPEAT-CONTAINING PROTEIN MJ0263"/>
    <property type="match status" value="1"/>
</dbReference>
<proteinExistence type="predicted"/>
<keyword evidence="1" id="KW-0677">Repeat</keyword>
<keyword evidence="2 3" id="KW-0802">TPR repeat</keyword>
<feature type="repeat" description="TPR" evidence="3">
    <location>
        <begin position="493"/>
        <end position="526"/>
    </location>
</feature>
<dbReference type="Gene3D" id="1.25.40.10">
    <property type="entry name" value="Tetratricopeptide repeat domain"/>
    <property type="match status" value="4"/>
</dbReference>
<dbReference type="RefSeq" id="WP_150033683.1">
    <property type="nucleotide sequence ID" value="NZ_VWSH01000004.1"/>
</dbReference>
<evidence type="ECO:0000259" key="4">
    <source>
        <dbReference type="Pfam" id="PF19413"/>
    </source>
</evidence>
<dbReference type="SMART" id="SM00028">
    <property type="entry name" value="TPR"/>
    <property type="match status" value="7"/>
</dbReference>
<name>A0A5M6CB10_9BACT</name>
<protein>
    <submittedName>
        <fullName evidence="5">Tetratricopeptide repeat protein</fullName>
    </submittedName>
</protein>
<dbReference type="InterPro" id="IPR019734">
    <property type="entry name" value="TPR_rpt"/>
</dbReference>
<evidence type="ECO:0000313" key="6">
    <source>
        <dbReference type="Proteomes" id="UP000323632"/>
    </source>
</evidence>
<dbReference type="Pfam" id="PF13174">
    <property type="entry name" value="TPR_6"/>
    <property type="match status" value="1"/>
</dbReference>
<dbReference type="Pfam" id="PF13432">
    <property type="entry name" value="TPR_16"/>
    <property type="match status" value="2"/>
</dbReference>
<dbReference type="Proteomes" id="UP000323632">
    <property type="component" value="Unassembled WGS sequence"/>
</dbReference>